<accession>A0A6N6RHU4</accession>
<name>A0A6N6RHU4_9FLAO</name>
<gene>
    <name evidence="1" type="ORF">F8C67_07050</name>
</gene>
<dbReference type="EMBL" id="WBVO01000004">
    <property type="protein sequence ID" value="KAB2810337.1"/>
    <property type="molecule type" value="Genomic_DNA"/>
</dbReference>
<comment type="caution">
    <text evidence="1">The sequence shown here is derived from an EMBL/GenBank/DDBJ whole genome shotgun (WGS) entry which is preliminary data.</text>
</comment>
<dbReference type="NCBIfam" id="TIGR02436">
    <property type="entry name" value="four helix bundle protein"/>
    <property type="match status" value="1"/>
</dbReference>
<protein>
    <submittedName>
        <fullName evidence="1">Four helix bundle protein</fullName>
    </submittedName>
</protein>
<dbReference type="OrthoDB" id="9811959at2"/>
<dbReference type="AlphaFoldDB" id="A0A6N6RHU4"/>
<evidence type="ECO:0000313" key="1">
    <source>
        <dbReference type="EMBL" id="KAB2810337.1"/>
    </source>
</evidence>
<dbReference type="RefSeq" id="WP_151667126.1">
    <property type="nucleotide sequence ID" value="NZ_WBVO01000004.1"/>
</dbReference>
<evidence type="ECO:0000313" key="2">
    <source>
        <dbReference type="Proteomes" id="UP000468650"/>
    </source>
</evidence>
<dbReference type="InterPro" id="IPR036583">
    <property type="entry name" value="23S_rRNA_IVS_sf"/>
</dbReference>
<dbReference type="Gene3D" id="1.20.1440.60">
    <property type="entry name" value="23S rRNA-intervening sequence"/>
    <property type="match status" value="1"/>
</dbReference>
<proteinExistence type="predicted"/>
<dbReference type="Pfam" id="PF05635">
    <property type="entry name" value="23S_rRNA_IVP"/>
    <property type="match status" value="1"/>
</dbReference>
<sequence>MKSDLKVLVHVQLEMTHEHCILLRKKDIRCDLAHQLEKASRSISNNYHEGFATRFTGEKLKFFDYAKRSAAEVRGMLKERKYYSAVSSQEIQELDSILKEIDTQFIKLISFFKKRKGQV</sequence>
<reference evidence="1 2" key="1">
    <citation type="submission" date="2019-09" db="EMBL/GenBank/DDBJ databases">
        <title>Genomes of family Cryomorphaceae.</title>
        <authorList>
            <person name="Bowman J.P."/>
        </authorList>
    </citation>
    <scope>NUCLEOTIDE SEQUENCE [LARGE SCALE GENOMIC DNA]</scope>
    <source>
        <strain evidence="1 2">LMG 25704</strain>
    </source>
</reference>
<dbReference type="InterPro" id="IPR012657">
    <property type="entry name" value="23S_rRNA-intervening_sequence"/>
</dbReference>
<dbReference type="Proteomes" id="UP000468650">
    <property type="component" value="Unassembled WGS sequence"/>
</dbReference>
<dbReference type="SUPFAM" id="SSF158446">
    <property type="entry name" value="IVS-encoded protein-like"/>
    <property type="match status" value="1"/>
</dbReference>
<organism evidence="1 2">
    <name type="scientific">Phaeocystidibacter luteus</name>
    <dbReference type="NCBI Taxonomy" id="911197"/>
    <lineage>
        <taxon>Bacteria</taxon>
        <taxon>Pseudomonadati</taxon>
        <taxon>Bacteroidota</taxon>
        <taxon>Flavobacteriia</taxon>
        <taxon>Flavobacteriales</taxon>
        <taxon>Phaeocystidibacteraceae</taxon>
        <taxon>Phaeocystidibacter</taxon>
    </lineage>
</organism>
<keyword evidence="2" id="KW-1185">Reference proteome</keyword>